<dbReference type="AlphaFoldDB" id="A8RFL2"/>
<reference evidence="2 3" key="1">
    <citation type="submission" date="2007-09" db="EMBL/GenBank/DDBJ databases">
        <title>Draft genome sequence of Eubacterium dolichum (DSM 3991).</title>
        <authorList>
            <person name="Sudarsanam P."/>
            <person name="Ley R."/>
            <person name="Guruge J."/>
            <person name="Turnbaugh P.J."/>
            <person name="Mahowald M."/>
            <person name="Liep D."/>
            <person name="Gordon J."/>
        </authorList>
    </citation>
    <scope>NUCLEOTIDE SEQUENCE [LARGE SCALE GENOMIC DNA]</scope>
    <source>
        <strain evidence="2 3">DSM 3991</strain>
    </source>
</reference>
<feature type="transmembrane region" description="Helical" evidence="1">
    <location>
        <begin position="32"/>
        <end position="51"/>
    </location>
</feature>
<keyword evidence="1" id="KW-0812">Transmembrane</keyword>
<keyword evidence="1" id="KW-1133">Transmembrane helix</keyword>
<proteinExistence type="predicted"/>
<dbReference type="STRING" id="428127.EUBDOL_02274"/>
<protein>
    <submittedName>
        <fullName evidence="2">Uncharacterized protein</fullName>
    </submittedName>
</protein>
<evidence type="ECO:0000256" key="1">
    <source>
        <dbReference type="SAM" id="Phobius"/>
    </source>
</evidence>
<sequence>MKKRKWVIFMETIISILILLCIIGIIAFLLPIILPLVLIIVAAVGIYIWYLRRKMMKHLEEDEEIIYTFEQDNTNPSEDIIDVEYSEREEEE</sequence>
<gene>
    <name evidence="2" type="ORF">EUBDOL_02274</name>
</gene>
<feature type="transmembrane region" description="Helical" evidence="1">
    <location>
        <begin position="7"/>
        <end position="26"/>
    </location>
</feature>
<evidence type="ECO:0000313" key="3">
    <source>
        <dbReference type="Proteomes" id="UP000004090"/>
    </source>
</evidence>
<keyword evidence="1" id="KW-0472">Membrane</keyword>
<dbReference type="EMBL" id="ABAW02000025">
    <property type="protein sequence ID" value="EDP10260.1"/>
    <property type="molecule type" value="Genomic_DNA"/>
</dbReference>
<name>A8RFL2_9FIRM</name>
<accession>A8RFL2</accession>
<dbReference type="Proteomes" id="UP000004090">
    <property type="component" value="Unassembled WGS sequence"/>
</dbReference>
<organism evidence="2 3">
    <name type="scientific">Amedibacillus dolichus DSM 3991</name>
    <dbReference type="NCBI Taxonomy" id="428127"/>
    <lineage>
        <taxon>Bacteria</taxon>
        <taxon>Bacillati</taxon>
        <taxon>Bacillota</taxon>
        <taxon>Erysipelotrichia</taxon>
        <taxon>Erysipelotrichales</taxon>
        <taxon>Erysipelotrichaceae</taxon>
        <taxon>Amedibacillus</taxon>
    </lineage>
</organism>
<reference evidence="2 3" key="2">
    <citation type="submission" date="2007-09" db="EMBL/GenBank/DDBJ databases">
        <authorList>
            <person name="Fulton L."/>
            <person name="Clifton S."/>
            <person name="Fulton B."/>
            <person name="Xu J."/>
            <person name="Minx P."/>
            <person name="Pepin K.H."/>
            <person name="Johnson M."/>
            <person name="Thiruvilangam P."/>
            <person name="Bhonagiri V."/>
            <person name="Nash W.E."/>
            <person name="Mardis E.R."/>
            <person name="Wilson R.K."/>
        </authorList>
    </citation>
    <scope>NUCLEOTIDE SEQUENCE [LARGE SCALE GENOMIC DNA]</scope>
    <source>
        <strain evidence="2 3">DSM 3991</strain>
    </source>
</reference>
<comment type="caution">
    <text evidence="2">The sequence shown here is derived from an EMBL/GenBank/DDBJ whole genome shotgun (WGS) entry which is preliminary data.</text>
</comment>
<evidence type="ECO:0000313" key="2">
    <source>
        <dbReference type="EMBL" id="EDP10260.1"/>
    </source>
</evidence>
<dbReference type="HOGENOM" id="CLU_2408869_0_0_9"/>